<organism evidence="1 2">
    <name type="scientific">Duganella sacchari</name>
    <dbReference type="NCBI Taxonomy" id="551987"/>
    <lineage>
        <taxon>Bacteria</taxon>
        <taxon>Pseudomonadati</taxon>
        <taxon>Pseudomonadota</taxon>
        <taxon>Betaproteobacteria</taxon>
        <taxon>Burkholderiales</taxon>
        <taxon>Oxalobacteraceae</taxon>
        <taxon>Telluria group</taxon>
        <taxon>Duganella</taxon>
    </lineage>
</organism>
<dbReference type="EMBL" id="FRCX01000018">
    <property type="protein sequence ID" value="SHN43637.1"/>
    <property type="molecule type" value="Genomic_DNA"/>
</dbReference>
<evidence type="ECO:0000313" key="1">
    <source>
        <dbReference type="EMBL" id="SHN43637.1"/>
    </source>
</evidence>
<sequence>MNRVRITYRHLIPVALPPAHCAPDSPTTVPRHLRFRLCFPVLQPDRLTDATS</sequence>
<dbReference type="Proteomes" id="UP000184339">
    <property type="component" value="Unassembled WGS sequence"/>
</dbReference>
<protein>
    <submittedName>
        <fullName evidence="1">Uncharacterized protein</fullName>
    </submittedName>
</protein>
<dbReference type="AlphaFoldDB" id="A0A1M7RBH4"/>
<accession>A0A1M7RBH4</accession>
<dbReference type="STRING" id="551987.SAMN05192549_1188"/>
<reference evidence="2" key="1">
    <citation type="submission" date="2016-11" db="EMBL/GenBank/DDBJ databases">
        <authorList>
            <person name="Varghese N."/>
            <person name="Submissions S."/>
        </authorList>
    </citation>
    <scope>NUCLEOTIDE SEQUENCE [LARGE SCALE GENOMIC DNA]</scope>
    <source>
        <strain evidence="2">Sac-22</strain>
    </source>
</reference>
<proteinExistence type="predicted"/>
<gene>
    <name evidence="1" type="ORF">SAMN05192549_1188</name>
</gene>
<keyword evidence="2" id="KW-1185">Reference proteome</keyword>
<name>A0A1M7RBH4_9BURK</name>
<evidence type="ECO:0000313" key="2">
    <source>
        <dbReference type="Proteomes" id="UP000184339"/>
    </source>
</evidence>